<reference evidence="2" key="1">
    <citation type="submission" date="2014-09" db="EMBL/GenBank/DDBJ databases">
        <title>Genome sequence of the luminous mushroom Mycena chlorophos for searching fungal bioluminescence genes.</title>
        <authorList>
            <person name="Tanaka Y."/>
            <person name="Kasuga D."/>
            <person name="Oba Y."/>
            <person name="Hase S."/>
            <person name="Sato K."/>
            <person name="Oba Y."/>
            <person name="Sakakibara Y."/>
        </authorList>
    </citation>
    <scope>NUCLEOTIDE SEQUENCE</scope>
</reference>
<gene>
    <name evidence="2" type="ORF">MCHLO_08320</name>
</gene>
<evidence type="ECO:0000313" key="2">
    <source>
        <dbReference type="EMBL" id="GAT51156.1"/>
    </source>
</evidence>
<sequence>MDALPPELISLVAEFLRDDDDSLRSLSLVASRFTELAQRQLFADVWLRRSRASGWMTYTAALRHFDAYPRFLTYIKHVSVLPPYTSRSYSDETVEPALTALMSAETALAAVLARIPHPGPQSALILHMEWGKLSPVARTAIEGIAERTTREVSFRHVQTLPLHIILHCVRFCASMTFYCVENIDRSAATTVNALLDMDTEADAERLGLTSLYAAQSPELIALLPPPTIRNLKFLHIEEQSKDIPEFLSLVRLSGCASTLEELNLIYTSALFRTNTRDTLPPHLPQLHTLRLTFRDIDFSTMWDPPYSANLRVNFPETLCSLLHATSEQPWLVAPALRYLRINMRVFVLHRPPSDDDESTHKPTCVLPASSMAALDDLFVRYLDPHLRREESRTTPLIDAGIELGVNVLVLYNTTSQEEHNEAMTAHREVVVDTLERGLAKARSVGKGVKIVKWDGKDD</sequence>
<organism evidence="2 3">
    <name type="scientific">Mycena chlorophos</name>
    <name type="common">Agaric fungus</name>
    <name type="synonym">Agaricus chlorophos</name>
    <dbReference type="NCBI Taxonomy" id="658473"/>
    <lineage>
        <taxon>Eukaryota</taxon>
        <taxon>Fungi</taxon>
        <taxon>Dikarya</taxon>
        <taxon>Basidiomycota</taxon>
        <taxon>Agaricomycotina</taxon>
        <taxon>Agaricomycetes</taxon>
        <taxon>Agaricomycetidae</taxon>
        <taxon>Agaricales</taxon>
        <taxon>Marasmiineae</taxon>
        <taxon>Mycenaceae</taxon>
        <taxon>Mycena</taxon>
    </lineage>
</organism>
<feature type="domain" description="F-box" evidence="1">
    <location>
        <begin position="1"/>
        <end position="49"/>
    </location>
</feature>
<evidence type="ECO:0000259" key="1">
    <source>
        <dbReference type="PROSITE" id="PS50181"/>
    </source>
</evidence>
<protein>
    <recommendedName>
        <fullName evidence="1">F-box domain-containing protein</fullName>
    </recommendedName>
</protein>
<accession>A0ABQ0LJ27</accession>
<dbReference type="PROSITE" id="PS50181">
    <property type="entry name" value="FBOX"/>
    <property type="match status" value="1"/>
</dbReference>
<dbReference type="InterPro" id="IPR001810">
    <property type="entry name" value="F-box_dom"/>
</dbReference>
<dbReference type="EMBL" id="DF846929">
    <property type="protein sequence ID" value="GAT51156.1"/>
    <property type="molecule type" value="Genomic_DNA"/>
</dbReference>
<dbReference type="Proteomes" id="UP000815677">
    <property type="component" value="Unassembled WGS sequence"/>
</dbReference>
<name>A0ABQ0LJ27_MYCCL</name>
<proteinExistence type="predicted"/>
<keyword evidence="3" id="KW-1185">Reference proteome</keyword>
<evidence type="ECO:0000313" key="3">
    <source>
        <dbReference type="Proteomes" id="UP000815677"/>
    </source>
</evidence>